<sequence length="417" mass="45528">MSMVFSNKILLLIPNLGLGGAQRVFHDHSVELAKHYAITEAVFNLEGGDLYPSGNPVVSLDVSGGGGPLDKLQNFQRRVSGLRQLRERLRPAIVISHLEGADYVNLLSGGPGKTILCVHGSKLHDANIRGPVGWLRKKVLIPMLYRRAARIVTVSTGIREELVRGMGLPAHKIQVINNFFDVELIRQQADALVPAPFAELANQGPVLVTSGRLSREKNLLALLDVFQQVRRQLPTCRLLIIGQGEEYLAMLARCQALGLAVYTSEQAPAEASQAAVLFAGFQANPHAFIAKATLFVLPSLNEGFPMALGEAMVCGLPVVAADCPTGPREILSPATPEPAQPLRHAETAPYGVLLPVISNIATYAADVTTWSQTLTTLLLNPIEQDRLREQARHRMNDFSRQHIAGQWLRLVEEVRQS</sequence>
<dbReference type="Pfam" id="PF13439">
    <property type="entry name" value="Glyco_transf_4"/>
    <property type="match status" value="1"/>
</dbReference>
<dbReference type="GO" id="GO:0016757">
    <property type="term" value="F:glycosyltransferase activity"/>
    <property type="evidence" value="ECO:0007669"/>
    <property type="project" value="UniProtKB-ARBA"/>
</dbReference>
<gene>
    <name evidence="2" type="ORF">DDQ68_20345</name>
</gene>
<dbReference type="Pfam" id="PF13692">
    <property type="entry name" value="Glyco_trans_1_4"/>
    <property type="match status" value="1"/>
</dbReference>
<accession>A0A2Z3GNS5</accession>
<reference evidence="3" key="1">
    <citation type="submission" date="2018-04" db="EMBL/GenBank/DDBJ databases">
        <title>Complete genome of Antarctic heterotrophic bacterium Hymenobacter nivis.</title>
        <authorList>
            <person name="Terashima M."/>
        </authorList>
    </citation>
    <scope>NUCLEOTIDE SEQUENCE [LARGE SCALE GENOMIC DNA]</scope>
    <source>
        <strain evidence="3">NBRC 111535</strain>
    </source>
</reference>
<evidence type="ECO:0000313" key="2">
    <source>
        <dbReference type="EMBL" id="AWM34918.1"/>
    </source>
</evidence>
<feature type="domain" description="Glycosyltransferase subfamily 4-like N-terminal" evidence="1">
    <location>
        <begin position="19"/>
        <end position="183"/>
    </location>
</feature>
<dbReference type="InterPro" id="IPR028098">
    <property type="entry name" value="Glyco_trans_4-like_N"/>
</dbReference>
<name>A0A2Z3GNS5_9BACT</name>
<dbReference type="Proteomes" id="UP000245999">
    <property type="component" value="Chromosome"/>
</dbReference>
<dbReference type="KEGG" id="hnv:DDQ68_20345"/>
<dbReference type="SUPFAM" id="SSF53756">
    <property type="entry name" value="UDP-Glycosyltransferase/glycogen phosphorylase"/>
    <property type="match status" value="1"/>
</dbReference>
<organism evidence="2 3">
    <name type="scientific">Hymenobacter nivis</name>
    <dbReference type="NCBI Taxonomy" id="1850093"/>
    <lineage>
        <taxon>Bacteria</taxon>
        <taxon>Pseudomonadati</taxon>
        <taxon>Bacteroidota</taxon>
        <taxon>Cytophagia</taxon>
        <taxon>Cytophagales</taxon>
        <taxon>Hymenobacteraceae</taxon>
        <taxon>Hymenobacter</taxon>
    </lineage>
</organism>
<proteinExistence type="predicted"/>
<dbReference type="CDD" id="cd03811">
    <property type="entry name" value="GT4_GT28_WabH-like"/>
    <property type="match status" value="1"/>
</dbReference>
<evidence type="ECO:0000313" key="3">
    <source>
        <dbReference type="Proteomes" id="UP000245999"/>
    </source>
</evidence>
<keyword evidence="3" id="KW-1185">Reference proteome</keyword>
<dbReference type="AlphaFoldDB" id="A0A2Z3GNS5"/>
<dbReference type="PANTHER" id="PTHR12526:SF630">
    <property type="entry name" value="GLYCOSYLTRANSFERASE"/>
    <property type="match status" value="1"/>
</dbReference>
<dbReference type="OrthoDB" id="1522162at2"/>
<dbReference type="PANTHER" id="PTHR12526">
    <property type="entry name" value="GLYCOSYLTRANSFERASE"/>
    <property type="match status" value="1"/>
</dbReference>
<evidence type="ECO:0000259" key="1">
    <source>
        <dbReference type="Pfam" id="PF13439"/>
    </source>
</evidence>
<dbReference type="Gene3D" id="3.40.50.2000">
    <property type="entry name" value="Glycogen Phosphorylase B"/>
    <property type="match status" value="2"/>
</dbReference>
<protein>
    <recommendedName>
        <fullName evidence="1">Glycosyltransferase subfamily 4-like N-terminal domain-containing protein</fullName>
    </recommendedName>
</protein>
<dbReference type="EMBL" id="CP029145">
    <property type="protein sequence ID" value="AWM34918.1"/>
    <property type="molecule type" value="Genomic_DNA"/>
</dbReference>